<feature type="compositionally biased region" description="Polar residues" evidence="1">
    <location>
        <begin position="381"/>
        <end position="398"/>
    </location>
</feature>
<dbReference type="Proteomes" id="UP000190274">
    <property type="component" value="Chromosome F"/>
</dbReference>
<evidence type="ECO:0000313" key="3">
    <source>
        <dbReference type="Proteomes" id="UP000190274"/>
    </source>
</evidence>
<dbReference type="EMBL" id="LT598458">
    <property type="protein sequence ID" value="SCU91430.1"/>
    <property type="molecule type" value="Genomic_DNA"/>
</dbReference>
<name>A0A1G4JM48_9SACH</name>
<keyword evidence="3" id="KW-1185">Reference proteome</keyword>
<feature type="region of interest" description="Disordered" evidence="1">
    <location>
        <begin position="125"/>
        <end position="401"/>
    </location>
</feature>
<reference evidence="2 3" key="1">
    <citation type="submission" date="2016-03" db="EMBL/GenBank/DDBJ databases">
        <authorList>
            <person name="Devillers H."/>
        </authorList>
    </citation>
    <scope>NUCLEOTIDE SEQUENCE [LARGE SCALE GENOMIC DNA]</scope>
    <source>
        <strain evidence="2">CBS 10888</strain>
    </source>
</reference>
<feature type="region of interest" description="Disordered" evidence="1">
    <location>
        <begin position="451"/>
        <end position="540"/>
    </location>
</feature>
<dbReference type="PRINTS" id="PR02076">
    <property type="entry name" value="PROTEINFYV8"/>
</dbReference>
<feature type="compositionally biased region" description="Basic and acidic residues" evidence="1">
    <location>
        <begin position="239"/>
        <end position="261"/>
    </location>
</feature>
<feature type="compositionally biased region" description="Low complexity" evidence="1">
    <location>
        <begin position="264"/>
        <end position="277"/>
    </location>
</feature>
<feature type="region of interest" description="Disordered" evidence="1">
    <location>
        <begin position="1"/>
        <end position="100"/>
    </location>
</feature>
<dbReference type="OrthoDB" id="4081733at2759"/>
<feature type="compositionally biased region" description="Basic and acidic residues" evidence="1">
    <location>
        <begin position="507"/>
        <end position="527"/>
    </location>
</feature>
<feature type="compositionally biased region" description="Polar residues" evidence="1">
    <location>
        <begin position="528"/>
        <end position="540"/>
    </location>
</feature>
<proteinExistence type="predicted"/>
<feature type="compositionally biased region" description="Polar residues" evidence="1">
    <location>
        <begin position="191"/>
        <end position="205"/>
    </location>
</feature>
<feature type="compositionally biased region" description="Polar residues" evidence="1">
    <location>
        <begin position="344"/>
        <end position="369"/>
    </location>
</feature>
<dbReference type="InterPro" id="IPR026248">
    <property type="entry name" value="Fyv8"/>
</dbReference>
<organism evidence="2 3">
    <name type="scientific">Lachancea dasiensis</name>
    <dbReference type="NCBI Taxonomy" id="1072105"/>
    <lineage>
        <taxon>Eukaryota</taxon>
        <taxon>Fungi</taxon>
        <taxon>Dikarya</taxon>
        <taxon>Ascomycota</taxon>
        <taxon>Saccharomycotina</taxon>
        <taxon>Saccharomycetes</taxon>
        <taxon>Saccharomycetales</taxon>
        <taxon>Saccharomycetaceae</taxon>
        <taxon>Lachancea</taxon>
    </lineage>
</organism>
<dbReference type="AlphaFoldDB" id="A0A1G4JM48"/>
<gene>
    <name evidence="2" type="ORF">LADA_0F09912G</name>
</gene>
<evidence type="ECO:0000256" key="1">
    <source>
        <dbReference type="SAM" id="MobiDB-lite"/>
    </source>
</evidence>
<sequence length="814" mass="88579">MSENVGRKKSQRWVSVSKGNYGGQDWDSSEDEMEAGEVQDDGLARNTTVRKLPPLPKLSYGKDAADVADDTETNPVRENLDVTEMSASEASATTSRRSSLVHSGFAYSESDEECRVPKSGYFANIRGDTATPEVNHQEASETSAGSENDLRQGVVDGKLQGTMSIADDQGDQMDNIAQDESIVHKPVTLENDFTQDGTQESTSSDNTEEDTQGSPGSQESIGLDQPEAGMSTEHIGGPEAHEEAEIFTEHNGEAEIHEEVKVTSLLPSVGSGVSSSSNKDDKAYSQSEVESTSSGEAGTRSLSSPTTGAQTSSQIATTAPTENSLSRHSRSSSASSSSDDLYEENSSFLNHYGTNSTQSSPAINDSGSPSKLHDSSPLKIRQTSRTVLNHSDENLNSSDDIESFKFKERIRDSIVDSSSSDSDEDNESVLRIPKDGYYAKVMNEYSQDVVAQGNDNTDEHNSIEDSDEISTETGSITKSISDFGQSTDQEDRQLSIASSRTFNVDVAAREKAEEASPRSSDETKDFNSRQSINLGKWQPDTNATRAGFLGDVPTAPEGYVIDRDGQKIDLNPSGMRNMRALSTYTDAESTWNAFPASGGDTQGDLDTIYDTKTIYDNQTIYNVPGIATNTDSLPPLPHDISAVYSGQTNLITDSDSILKHLNGEKRQHTSNLKEDFSVHAPDSTEIAQLDGKAVPRMDLNSLLQMNKKLHSVKLRELEGYSSELQGFDSGLQTWINYALKSSASEKDYIFQDYKVSKHVRDAYAHADELSKKVSVSNTVANVNQNVSHLKRKMFSQSMKEKSKGLFSSIGKKKA</sequence>
<dbReference type="STRING" id="1266660.A0A1G4JM48"/>
<feature type="compositionally biased region" description="Low complexity" evidence="1">
    <location>
        <begin position="83"/>
        <end position="98"/>
    </location>
</feature>
<accession>A0A1G4JM48</accession>
<feature type="compositionally biased region" description="Polar residues" evidence="1">
    <location>
        <begin position="284"/>
        <end position="323"/>
    </location>
</feature>
<evidence type="ECO:0000313" key="2">
    <source>
        <dbReference type="EMBL" id="SCU91430.1"/>
    </source>
</evidence>
<protein>
    <submittedName>
        <fullName evidence="2">LADA_0F09912g1_1</fullName>
    </submittedName>
</protein>
<feature type="compositionally biased region" description="Polar residues" evidence="1">
    <location>
        <begin position="471"/>
        <end position="487"/>
    </location>
</feature>
<feature type="compositionally biased region" description="Acidic residues" evidence="1">
    <location>
        <begin position="27"/>
        <end position="40"/>
    </location>
</feature>